<feature type="transmembrane region" description="Helical" evidence="6">
    <location>
        <begin position="374"/>
        <end position="393"/>
    </location>
</feature>
<comment type="subcellular location">
    <subcellularLocation>
        <location evidence="1">Cell membrane</location>
        <topology evidence="1">Multi-pass membrane protein</topology>
    </subcellularLocation>
</comment>
<dbReference type="RefSeq" id="WP_330134023.1">
    <property type="nucleotide sequence ID" value="NZ_JAUTXY010000006.1"/>
</dbReference>
<dbReference type="CDD" id="cd17321">
    <property type="entry name" value="MFS_MMR_MDR_like"/>
    <property type="match status" value="1"/>
</dbReference>
<feature type="domain" description="Major facilitator superfamily (MFS) profile" evidence="7">
    <location>
        <begin position="18"/>
        <end position="492"/>
    </location>
</feature>
<dbReference type="Proteomes" id="UP001336020">
    <property type="component" value="Unassembled WGS sequence"/>
</dbReference>
<evidence type="ECO:0000256" key="2">
    <source>
        <dbReference type="ARBA" id="ARBA00022448"/>
    </source>
</evidence>
<feature type="transmembrane region" description="Helical" evidence="6">
    <location>
        <begin position="322"/>
        <end position="339"/>
    </location>
</feature>
<dbReference type="PRINTS" id="PR01036">
    <property type="entry name" value="TCRTETB"/>
</dbReference>
<feature type="transmembrane region" description="Helical" evidence="6">
    <location>
        <begin position="201"/>
        <end position="222"/>
    </location>
</feature>
<sequence>MGKSRRSGPEVRSGSALVLAVLASGQFLMTLDSSVMNVSMATVAQDLGTTITGIQTAITLYTLVMASLMITGGKIGAALGRRRAFAIGLVIYAVGSLVTGLAPNLVVLLVGWSLLEGIGAALIMPAIVSLVAANFPPERRAAAYGLVAAAGAMAVAVGPLLGGAVTTFASWRYVFFGEVVVVALILLVLRQVKDVPASPVSIDVPSAVTSVVGLAMVVYGVLRSSEWGWVIAAPAGPEIIGASPVIWLILGGLLVLYVFMRRQHALVAQKRDPLIDPALFENRQLTGGLTMFFAQFAVQAGVFFSVPLFLSVVLELSALETGVRILPLSLALVLAAAGIPKLWPHANPRRVVRFGLASMIIGIVVLTAGMDPGATAAVVAIPMLFMGLGLGALSSQLGAITVSAVPESQSAEVGGVQNTATNLGASLGTALIGSILIATLSTSVAAGIEDNPEIPATVQQQAGTRIAQGVPFLSNTELDGALAAAGLDEQTRDAVVAVNSDARLESLQVAFGVTALLAVAALFGTGRLPTHAVGTDPAERSRSRRR</sequence>
<dbReference type="InterPro" id="IPR036259">
    <property type="entry name" value="MFS_trans_sf"/>
</dbReference>
<evidence type="ECO:0000256" key="5">
    <source>
        <dbReference type="ARBA" id="ARBA00023136"/>
    </source>
</evidence>
<dbReference type="EMBL" id="JAUTXY010000006">
    <property type="protein sequence ID" value="MEE2058777.1"/>
    <property type="molecule type" value="Genomic_DNA"/>
</dbReference>
<keyword evidence="5 6" id="KW-0472">Membrane</keyword>
<gene>
    <name evidence="8" type="ORF">Q7514_14735</name>
</gene>
<organism evidence="8 9">
    <name type="scientific">Rhodococcus artemisiae</name>
    <dbReference type="NCBI Taxonomy" id="714159"/>
    <lineage>
        <taxon>Bacteria</taxon>
        <taxon>Bacillati</taxon>
        <taxon>Actinomycetota</taxon>
        <taxon>Actinomycetes</taxon>
        <taxon>Mycobacteriales</taxon>
        <taxon>Nocardiaceae</taxon>
        <taxon>Rhodococcus</taxon>
    </lineage>
</organism>
<accession>A0ABU7LBX0</accession>
<keyword evidence="9" id="KW-1185">Reference proteome</keyword>
<dbReference type="InterPro" id="IPR011701">
    <property type="entry name" value="MFS"/>
</dbReference>
<proteinExistence type="predicted"/>
<name>A0ABU7LBX0_9NOCA</name>
<evidence type="ECO:0000259" key="7">
    <source>
        <dbReference type="PROSITE" id="PS50850"/>
    </source>
</evidence>
<evidence type="ECO:0000256" key="6">
    <source>
        <dbReference type="SAM" id="Phobius"/>
    </source>
</evidence>
<keyword evidence="2" id="KW-0813">Transport</keyword>
<protein>
    <submittedName>
        <fullName evidence="8">MFS transporter</fullName>
    </submittedName>
</protein>
<dbReference type="Gene3D" id="1.20.1250.20">
    <property type="entry name" value="MFS general substrate transporter like domains"/>
    <property type="match status" value="1"/>
</dbReference>
<evidence type="ECO:0000256" key="1">
    <source>
        <dbReference type="ARBA" id="ARBA00004651"/>
    </source>
</evidence>
<dbReference type="PANTHER" id="PTHR42718">
    <property type="entry name" value="MAJOR FACILITATOR SUPERFAMILY MULTIDRUG TRANSPORTER MFSC"/>
    <property type="match status" value="1"/>
</dbReference>
<dbReference type="PANTHER" id="PTHR42718:SF9">
    <property type="entry name" value="MAJOR FACILITATOR SUPERFAMILY MULTIDRUG TRANSPORTER MFSC"/>
    <property type="match status" value="1"/>
</dbReference>
<keyword evidence="4 6" id="KW-1133">Transmembrane helix</keyword>
<feature type="transmembrane region" description="Helical" evidence="6">
    <location>
        <begin position="84"/>
        <end position="112"/>
    </location>
</feature>
<dbReference type="SUPFAM" id="SSF103473">
    <property type="entry name" value="MFS general substrate transporter"/>
    <property type="match status" value="1"/>
</dbReference>
<dbReference type="Pfam" id="PF07690">
    <property type="entry name" value="MFS_1"/>
    <property type="match status" value="1"/>
</dbReference>
<reference evidence="8 9" key="1">
    <citation type="submission" date="2023-07" db="EMBL/GenBank/DDBJ databases">
        <authorList>
            <person name="Girao M."/>
            <person name="Carvalho M.F."/>
        </authorList>
    </citation>
    <scope>NUCLEOTIDE SEQUENCE [LARGE SCALE GENOMIC DNA]</scope>
    <source>
        <strain evidence="8 9">YIM65754</strain>
    </source>
</reference>
<dbReference type="PROSITE" id="PS50850">
    <property type="entry name" value="MFS"/>
    <property type="match status" value="1"/>
</dbReference>
<dbReference type="Gene3D" id="1.20.1720.10">
    <property type="entry name" value="Multidrug resistance protein D"/>
    <property type="match status" value="1"/>
</dbReference>
<feature type="transmembrane region" description="Helical" evidence="6">
    <location>
        <begin position="242"/>
        <end position="260"/>
    </location>
</feature>
<evidence type="ECO:0000313" key="9">
    <source>
        <dbReference type="Proteomes" id="UP001336020"/>
    </source>
</evidence>
<evidence type="ECO:0000256" key="3">
    <source>
        <dbReference type="ARBA" id="ARBA00022692"/>
    </source>
</evidence>
<comment type="caution">
    <text evidence="8">The sequence shown here is derived from an EMBL/GenBank/DDBJ whole genome shotgun (WGS) entry which is preliminary data.</text>
</comment>
<keyword evidence="3 6" id="KW-0812">Transmembrane</keyword>
<feature type="transmembrane region" description="Helical" evidence="6">
    <location>
        <begin position="51"/>
        <end position="72"/>
    </location>
</feature>
<feature type="transmembrane region" description="Helical" evidence="6">
    <location>
        <begin position="289"/>
        <end position="310"/>
    </location>
</feature>
<feature type="transmembrane region" description="Helical" evidence="6">
    <location>
        <begin position="171"/>
        <end position="189"/>
    </location>
</feature>
<evidence type="ECO:0000313" key="8">
    <source>
        <dbReference type="EMBL" id="MEE2058777.1"/>
    </source>
</evidence>
<feature type="transmembrane region" description="Helical" evidence="6">
    <location>
        <begin position="351"/>
        <end position="368"/>
    </location>
</feature>
<feature type="transmembrane region" description="Helical" evidence="6">
    <location>
        <begin position="118"/>
        <end position="135"/>
    </location>
</feature>
<evidence type="ECO:0000256" key="4">
    <source>
        <dbReference type="ARBA" id="ARBA00022989"/>
    </source>
</evidence>
<dbReference type="InterPro" id="IPR020846">
    <property type="entry name" value="MFS_dom"/>
</dbReference>
<feature type="transmembrane region" description="Helical" evidence="6">
    <location>
        <begin position="142"/>
        <end position="165"/>
    </location>
</feature>